<dbReference type="EMBL" id="CAOQHR010000004">
    <property type="protein sequence ID" value="CAI6332980.1"/>
    <property type="molecule type" value="Genomic_DNA"/>
</dbReference>
<organism evidence="1 2">
    <name type="scientific">Periconia digitata</name>
    <dbReference type="NCBI Taxonomy" id="1303443"/>
    <lineage>
        <taxon>Eukaryota</taxon>
        <taxon>Fungi</taxon>
        <taxon>Dikarya</taxon>
        <taxon>Ascomycota</taxon>
        <taxon>Pezizomycotina</taxon>
        <taxon>Dothideomycetes</taxon>
        <taxon>Pleosporomycetidae</taxon>
        <taxon>Pleosporales</taxon>
        <taxon>Massarineae</taxon>
        <taxon>Periconiaceae</taxon>
        <taxon>Periconia</taxon>
    </lineage>
</organism>
<evidence type="ECO:0000313" key="2">
    <source>
        <dbReference type="Proteomes" id="UP001152607"/>
    </source>
</evidence>
<reference evidence="1" key="1">
    <citation type="submission" date="2023-01" db="EMBL/GenBank/DDBJ databases">
        <authorList>
            <person name="Van Ghelder C."/>
            <person name="Rancurel C."/>
        </authorList>
    </citation>
    <scope>NUCLEOTIDE SEQUENCE</scope>
    <source>
        <strain evidence="1">CNCM I-4278</strain>
    </source>
</reference>
<evidence type="ECO:0000313" key="1">
    <source>
        <dbReference type="EMBL" id="CAI6332980.1"/>
    </source>
</evidence>
<proteinExistence type="predicted"/>
<gene>
    <name evidence="1" type="ORF">PDIGIT_LOCUS6014</name>
</gene>
<keyword evidence="2" id="KW-1185">Reference proteome</keyword>
<name>A0A9W4UBI0_9PLEO</name>
<accession>A0A9W4UBI0</accession>
<comment type="caution">
    <text evidence="1">The sequence shown here is derived from an EMBL/GenBank/DDBJ whole genome shotgun (WGS) entry which is preliminary data.</text>
</comment>
<sequence length="146" mass="17155">MRGLTRSFRKEDAWLEFVMNVESKLAGQHLDKLEPHTEKYSIGDQPTMEFMTTHFLEAYPQFAPKQKAVEVTEYPKSSFAGIRPISESPDESLAISPFDWRVDRWNCKLPPGCELRRRKRFVDPRRNVKCKIVKEGNRVIFPAKRR</sequence>
<protein>
    <submittedName>
        <fullName evidence="1">Uncharacterized protein</fullName>
    </submittedName>
</protein>
<dbReference type="Proteomes" id="UP001152607">
    <property type="component" value="Unassembled WGS sequence"/>
</dbReference>
<dbReference type="AlphaFoldDB" id="A0A9W4UBI0"/>